<dbReference type="PANTHER" id="PTHR10434">
    <property type="entry name" value="1-ACYL-SN-GLYCEROL-3-PHOSPHATE ACYLTRANSFERASE"/>
    <property type="match status" value="1"/>
</dbReference>
<keyword evidence="2 4" id="KW-0012">Acyltransferase</keyword>
<sequence length="225" mass="24805">MGNLPSDGPFIITPNHTSELDPLTIAMPVYDYGLNPTFLAKDSLFKVPGLGAVLRRTAQVPVHRGTADSVKALSAAQRHLAAGSPVIIYPEGTLTRDPQLWPMHAFPGAARLALAMDVPVIPVAHWGDQEIVGRDPGPEGKRHFRPFPRKRVRIRFGPAVDLSPWAPDREELAAMDMDRRLHAVPHGKTVAATGAIIDAITELLAQLRDEKPPAKRWDRRRGERR</sequence>
<dbReference type="Pfam" id="PF01553">
    <property type="entry name" value="Acyltransferase"/>
    <property type="match status" value="1"/>
</dbReference>
<feature type="domain" description="Phospholipid/glycerol acyltransferase" evidence="3">
    <location>
        <begin position="10"/>
        <end position="128"/>
    </location>
</feature>
<dbReference type="GO" id="GO:0006654">
    <property type="term" value="P:phosphatidic acid biosynthetic process"/>
    <property type="evidence" value="ECO:0007669"/>
    <property type="project" value="TreeGrafter"/>
</dbReference>
<comment type="caution">
    <text evidence="4">The sequence shown here is derived from an EMBL/GenBank/DDBJ whole genome shotgun (WGS) entry which is preliminary data.</text>
</comment>
<evidence type="ECO:0000313" key="4">
    <source>
        <dbReference type="EMBL" id="KAA9395767.1"/>
    </source>
</evidence>
<gene>
    <name evidence="4" type="ORF">FCK90_01425</name>
</gene>
<proteinExistence type="predicted"/>
<dbReference type="InterPro" id="IPR002123">
    <property type="entry name" value="Plipid/glycerol_acylTrfase"/>
</dbReference>
<dbReference type="SUPFAM" id="SSF69593">
    <property type="entry name" value="Glycerol-3-phosphate (1)-acyltransferase"/>
    <property type="match status" value="1"/>
</dbReference>
<name>A0A5J5L1D8_9MICC</name>
<organism evidence="4 5">
    <name type="scientific">Kocuria coralli</name>
    <dbReference type="NCBI Taxonomy" id="1461025"/>
    <lineage>
        <taxon>Bacteria</taxon>
        <taxon>Bacillati</taxon>
        <taxon>Actinomycetota</taxon>
        <taxon>Actinomycetes</taxon>
        <taxon>Micrococcales</taxon>
        <taxon>Micrococcaceae</taxon>
        <taxon>Kocuria</taxon>
    </lineage>
</organism>
<dbReference type="EMBL" id="SZWF01000001">
    <property type="protein sequence ID" value="KAA9395767.1"/>
    <property type="molecule type" value="Genomic_DNA"/>
</dbReference>
<dbReference type="Proteomes" id="UP000325957">
    <property type="component" value="Unassembled WGS sequence"/>
</dbReference>
<keyword evidence="5" id="KW-1185">Reference proteome</keyword>
<reference evidence="4 5" key="1">
    <citation type="submission" date="2019-05" db="EMBL/GenBank/DDBJ databases">
        <title>Kocuria coralli sp. nov., a novel actinobacterium isolated from coral reef seawater.</title>
        <authorList>
            <person name="Li J."/>
        </authorList>
    </citation>
    <scope>NUCLEOTIDE SEQUENCE [LARGE SCALE GENOMIC DNA]</scope>
    <source>
        <strain evidence="4 5">SCSIO 13007</strain>
    </source>
</reference>
<keyword evidence="1 4" id="KW-0808">Transferase</keyword>
<evidence type="ECO:0000259" key="3">
    <source>
        <dbReference type="SMART" id="SM00563"/>
    </source>
</evidence>
<accession>A0A5J5L1D8</accession>
<evidence type="ECO:0000256" key="1">
    <source>
        <dbReference type="ARBA" id="ARBA00022679"/>
    </source>
</evidence>
<dbReference type="OrthoDB" id="9806008at2"/>
<dbReference type="SMART" id="SM00563">
    <property type="entry name" value="PlsC"/>
    <property type="match status" value="1"/>
</dbReference>
<evidence type="ECO:0000313" key="5">
    <source>
        <dbReference type="Proteomes" id="UP000325957"/>
    </source>
</evidence>
<dbReference type="AlphaFoldDB" id="A0A5J5L1D8"/>
<dbReference type="GO" id="GO:0003841">
    <property type="term" value="F:1-acylglycerol-3-phosphate O-acyltransferase activity"/>
    <property type="evidence" value="ECO:0007669"/>
    <property type="project" value="TreeGrafter"/>
</dbReference>
<protein>
    <submittedName>
        <fullName evidence="4">1-acyl-sn-glycerol-3-phosphate acyltransferase</fullName>
    </submittedName>
</protein>
<dbReference type="CDD" id="cd07989">
    <property type="entry name" value="LPLAT_AGPAT-like"/>
    <property type="match status" value="1"/>
</dbReference>
<evidence type="ECO:0000256" key="2">
    <source>
        <dbReference type="ARBA" id="ARBA00023315"/>
    </source>
</evidence>
<dbReference type="PANTHER" id="PTHR10434:SF11">
    <property type="entry name" value="1-ACYL-SN-GLYCEROL-3-PHOSPHATE ACYLTRANSFERASE"/>
    <property type="match status" value="1"/>
</dbReference>